<gene>
    <name evidence="2" type="ORF">BDP27DRAFT_1315912</name>
</gene>
<dbReference type="EMBL" id="JADNRY010000010">
    <property type="protein sequence ID" value="KAF9075343.1"/>
    <property type="molecule type" value="Genomic_DNA"/>
</dbReference>
<comment type="caution">
    <text evidence="2">The sequence shown here is derived from an EMBL/GenBank/DDBJ whole genome shotgun (WGS) entry which is preliminary data.</text>
</comment>
<dbReference type="AlphaFoldDB" id="A0A9P5Q661"/>
<name>A0A9P5Q661_9AGAR</name>
<dbReference type="Gene3D" id="3.80.10.10">
    <property type="entry name" value="Ribonuclease Inhibitor"/>
    <property type="match status" value="1"/>
</dbReference>
<evidence type="ECO:0000313" key="3">
    <source>
        <dbReference type="Proteomes" id="UP000772434"/>
    </source>
</evidence>
<proteinExistence type="predicted"/>
<dbReference type="InterPro" id="IPR032675">
    <property type="entry name" value="LRR_dom_sf"/>
</dbReference>
<dbReference type="Gene3D" id="1.20.1280.50">
    <property type="match status" value="1"/>
</dbReference>
<dbReference type="PANTHER" id="PTHR38926">
    <property type="entry name" value="F-BOX DOMAIN CONTAINING PROTEIN, EXPRESSED"/>
    <property type="match status" value="1"/>
</dbReference>
<accession>A0A9P5Q661</accession>
<keyword evidence="1" id="KW-0175">Coiled coil</keyword>
<dbReference type="SUPFAM" id="SSF52047">
    <property type="entry name" value="RNI-like"/>
    <property type="match status" value="1"/>
</dbReference>
<feature type="coiled-coil region" evidence="1">
    <location>
        <begin position="43"/>
        <end position="70"/>
    </location>
</feature>
<evidence type="ECO:0000313" key="2">
    <source>
        <dbReference type="EMBL" id="KAF9075343.1"/>
    </source>
</evidence>
<protein>
    <recommendedName>
        <fullName evidence="4">F-box domain-containing protein</fullName>
    </recommendedName>
</protein>
<evidence type="ECO:0008006" key="4">
    <source>
        <dbReference type="Google" id="ProtNLM"/>
    </source>
</evidence>
<organism evidence="2 3">
    <name type="scientific">Rhodocollybia butyracea</name>
    <dbReference type="NCBI Taxonomy" id="206335"/>
    <lineage>
        <taxon>Eukaryota</taxon>
        <taxon>Fungi</taxon>
        <taxon>Dikarya</taxon>
        <taxon>Basidiomycota</taxon>
        <taxon>Agaricomycotina</taxon>
        <taxon>Agaricomycetes</taxon>
        <taxon>Agaricomycetidae</taxon>
        <taxon>Agaricales</taxon>
        <taxon>Marasmiineae</taxon>
        <taxon>Omphalotaceae</taxon>
        <taxon>Rhodocollybia</taxon>
    </lineage>
</organism>
<sequence length="559" mass="63631">MECSVCGRKIIEPRVNLSPTELAELKTILRLEFGPFVVNPVRAEELKRTLALADKDIEDIESNVVCLRDQQRLEHQRATLRSILSGMRRLPNETLLRIFEYVCDENVLQNYPLYDSDSERSTKLTPPMTIAHLPTMAVSSVCSRWRELALSSPSLWAGLTVKTLITTFNNQATSLLGFISTLDLFLTRSSDWPLRLAVEIRGDTWEIEPIEPISLTHLTRHSHRWKIFKHRGTYLLTDYETLSNLQCPSLTELDINSDGYWVASTDLDCFEHSPRLRALALNRIPQDKSKIPYHQLDHADFVINSSGALEEVLRKCPSLKSFELQLEHYHSEPSLSVIPGTWRDITSIVIREYHEQSCSELVFPSFSFPSLNVLQVERLGSIEQMPSKPTDWPGSAFISFVCRSCCMITTFTIRGISLSDLDLIGALRVMPSLLHLEIDNEVWHMKQQNPITLPLISSLTPRQSSNSVISLVPKLHSLRLLFDGTTFYDRAFVSMIQSRWFKPGSDLHTANSRTGISCIRSVVLRFSRREVNVEVYKPLRVLDEDGLRVVVIGTNGVQI</sequence>
<dbReference type="OrthoDB" id="3022400at2759"/>
<reference evidence="2" key="1">
    <citation type="submission" date="2020-11" db="EMBL/GenBank/DDBJ databases">
        <authorList>
            <consortium name="DOE Joint Genome Institute"/>
            <person name="Ahrendt S."/>
            <person name="Riley R."/>
            <person name="Andreopoulos W."/>
            <person name="Labutti K."/>
            <person name="Pangilinan J."/>
            <person name="Ruiz-Duenas F.J."/>
            <person name="Barrasa J.M."/>
            <person name="Sanchez-Garcia M."/>
            <person name="Camarero S."/>
            <person name="Miyauchi S."/>
            <person name="Serrano A."/>
            <person name="Linde D."/>
            <person name="Babiker R."/>
            <person name="Drula E."/>
            <person name="Ayuso-Fernandez I."/>
            <person name="Pacheco R."/>
            <person name="Padilla G."/>
            <person name="Ferreira P."/>
            <person name="Barriuso J."/>
            <person name="Kellner H."/>
            <person name="Castanera R."/>
            <person name="Alfaro M."/>
            <person name="Ramirez L."/>
            <person name="Pisabarro A.G."/>
            <person name="Kuo A."/>
            <person name="Tritt A."/>
            <person name="Lipzen A."/>
            <person name="He G."/>
            <person name="Yan M."/>
            <person name="Ng V."/>
            <person name="Cullen D."/>
            <person name="Martin F."/>
            <person name="Rosso M.-N."/>
            <person name="Henrissat B."/>
            <person name="Hibbett D."/>
            <person name="Martinez A.T."/>
            <person name="Grigoriev I.V."/>
        </authorList>
    </citation>
    <scope>NUCLEOTIDE SEQUENCE</scope>
    <source>
        <strain evidence="2">AH 40177</strain>
    </source>
</reference>
<dbReference type="Proteomes" id="UP000772434">
    <property type="component" value="Unassembled WGS sequence"/>
</dbReference>
<evidence type="ECO:0000256" key="1">
    <source>
        <dbReference type="SAM" id="Coils"/>
    </source>
</evidence>
<dbReference type="PANTHER" id="PTHR38926:SF5">
    <property type="entry name" value="F-BOX AND LEUCINE-RICH REPEAT PROTEIN 6"/>
    <property type="match status" value="1"/>
</dbReference>
<keyword evidence="3" id="KW-1185">Reference proteome</keyword>